<feature type="transmembrane region" description="Helical" evidence="1">
    <location>
        <begin position="20"/>
        <end position="48"/>
    </location>
</feature>
<keyword evidence="1" id="KW-0812">Transmembrane</keyword>
<evidence type="ECO:0000313" key="2">
    <source>
        <dbReference type="EMBL" id="MFC6754614.1"/>
    </source>
</evidence>
<dbReference type="AlphaFoldDB" id="A0ABD5SCQ6"/>
<feature type="transmembrane region" description="Helical" evidence="1">
    <location>
        <begin position="99"/>
        <end position="119"/>
    </location>
</feature>
<dbReference type="Pfam" id="PF20108">
    <property type="entry name" value="DUF6498"/>
    <property type="match status" value="1"/>
</dbReference>
<name>A0ABD5SCQ6_9EURY</name>
<dbReference type="EMBL" id="JBHSWW010000311">
    <property type="protein sequence ID" value="MFC6754614.1"/>
    <property type="molecule type" value="Genomic_DNA"/>
</dbReference>
<keyword evidence="3" id="KW-1185">Reference proteome</keyword>
<keyword evidence="1" id="KW-1133">Transmembrane helix</keyword>
<proteinExistence type="predicted"/>
<sequence length="232" mass="25040">MPVGRPPDRVPGRRSRTEWVILAGNVVPLVGVAAFGVDLHTLLVVYWVEAGVDGATPPAKIRRSAATDDPETLPDWEYSPIGGGKRSIRELAGASNRTVLGQFLGTYVFFWVFMGFYVASIPGDVAAVDPGSPLVALAATAGLVATHAVSYRVEFLGNREYERKGPVELMIEPFDHLIVLLVTVWLGSIPVRLLGAPTGALVVMALAKAYVDLRAHRREREGRRGTTDAEPT</sequence>
<evidence type="ECO:0000313" key="3">
    <source>
        <dbReference type="Proteomes" id="UP001596442"/>
    </source>
</evidence>
<organism evidence="2 3">
    <name type="scientific">Halorubrum tibetense</name>
    <dbReference type="NCBI Taxonomy" id="175631"/>
    <lineage>
        <taxon>Archaea</taxon>
        <taxon>Methanobacteriati</taxon>
        <taxon>Methanobacteriota</taxon>
        <taxon>Stenosarchaea group</taxon>
        <taxon>Halobacteria</taxon>
        <taxon>Halobacteriales</taxon>
        <taxon>Haloferacaceae</taxon>
        <taxon>Halorubrum</taxon>
    </lineage>
</organism>
<dbReference type="RefSeq" id="WP_379783236.1">
    <property type="nucleotide sequence ID" value="NZ_JBHSWW010000311.1"/>
</dbReference>
<keyword evidence="1" id="KW-0472">Membrane</keyword>
<feature type="transmembrane region" description="Helical" evidence="1">
    <location>
        <begin position="131"/>
        <end position="149"/>
    </location>
</feature>
<dbReference type="InterPro" id="IPR045466">
    <property type="entry name" value="DUF6498"/>
</dbReference>
<evidence type="ECO:0000256" key="1">
    <source>
        <dbReference type="SAM" id="Phobius"/>
    </source>
</evidence>
<reference evidence="2 3" key="1">
    <citation type="journal article" date="2019" name="Int. J. Syst. Evol. Microbiol.">
        <title>The Global Catalogue of Microorganisms (GCM) 10K type strain sequencing project: providing services to taxonomists for standard genome sequencing and annotation.</title>
        <authorList>
            <consortium name="The Broad Institute Genomics Platform"/>
            <consortium name="The Broad Institute Genome Sequencing Center for Infectious Disease"/>
            <person name="Wu L."/>
            <person name="Ma J."/>
        </authorList>
    </citation>
    <scope>NUCLEOTIDE SEQUENCE [LARGE SCALE GENOMIC DNA]</scope>
    <source>
        <strain evidence="2 3">CGMCC 1.3239</strain>
    </source>
</reference>
<gene>
    <name evidence="2" type="ORF">ACFQEU_14280</name>
</gene>
<dbReference type="Proteomes" id="UP001596442">
    <property type="component" value="Unassembled WGS sequence"/>
</dbReference>
<comment type="caution">
    <text evidence="2">The sequence shown here is derived from an EMBL/GenBank/DDBJ whole genome shotgun (WGS) entry which is preliminary data.</text>
</comment>
<protein>
    <submittedName>
        <fullName evidence="2">DUF6498-containing protein</fullName>
    </submittedName>
</protein>
<feature type="transmembrane region" description="Helical" evidence="1">
    <location>
        <begin position="193"/>
        <end position="211"/>
    </location>
</feature>
<accession>A0ABD5SCQ6</accession>